<feature type="domain" description="Lipid/polyisoprenoid-binding YceI-like" evidence="2">
    <location>
        <begin position="21"/>
        <end position="189"/>
    </location>
</feature>
<dbReference type="InterPro" id="IPR007372">
    <property type="entry name" value="Lipid/polyisoprenoid-bd_YceI"/>
</dbReference>
<dbReference type="SUPFAM" id="SSF101874">
    <property type="entry name" value="YceI-like"/>
    <property type="match status" value="1"/>
</dbReference>
<evidence type="ECO:0000256" key="1">
    <source>
        <dbReference type="SAM" id="SignalP"/>
    </source>
</evidence>
<dbReference type="InterPro" id="IPR027016">
    <property type="entry name" value="UCP029811"/>
</dbReference>
<evidence type="ECO:0000313" key="4">
    <source>
        <dbReference type="Proteomes" id="UP001620597"/>
    </source>
</evidence>
<dbReference type="SMART" id="SM00867">
    <property type="entry name" value="YceI"/>
    <property type="match status" value="1"/>
</dbReference>
<reference evidence="3 4" key="1">
    <citation type="submission" date="2024-03" db="EMBL/GenBank/DDBJ databases">
        <title>High-quality draft genome sequence of Oceanobacter sp. wDCs-4.</title>
        <authorList>
            <person name="Dong C."/>
        </authorList>
    </citation>
    <scope>NUCLEOTIDE SEQUENCE [LARGE SCALE GENOMIC DNA]</scope>
    <source>
        <strain evidence="4">wDCs-4</strain>
    </source>
</reference>
<name>A0ABW8NE43_9GAMM</name>
<protein>
    <submittedName>
        <fullName evidence="3">YceI family protein</fullName>
    </submittedName>
</protein>
<dbReference type="Gene3D" id="2.40.128.110">
    <property type="entry name" value="Lipid/polyisoprenoid-binding, YceI-like"/>
    <property type="match status" value="1"/>
</dbReference>
<feature type="chain" id="PRO_5045931278" evidence="1">
    <location>
        <begin position="21"/>
        <end position="191"/>
    </location>
</feature>
<feature type="signal peptide" evidence="1">
    <location>
        <begin position="1"/>
        <end position="20"/>
    </location>
</feature>
<dbReference type="Pfam" id="PF04264">
    <property type="entry name" value="YceI"/>
    <property type="match status" value="1"/>
</dbReference>
<evidence type="ECO:0000259" key="2">
    <source>
        <dbReference type="SMART" id="SM00867"/>
    </source>
</evidence>
<keyword evidence="1" id="KW-0732">Signal</keyword>
<keyword evidence="4" id="KW-1185">Reference proteome</keyword>
<sequence length="191" mass="20492">MTFRTTLMAPLVFACLPALADWQVNNDSIVAFQTTKNINKVESHQFKHVYGSVNSSGAAMITIDLTSVETGIEIRNSRMKSMLFDTDKFATAMLQAMIPDSVMTSLEQGQPTRFTLSGSLSLHGKRVPVSTEVLATPAADDSMVVSSLAPILVNAADFGLEGGIEALRNVASLASISQVVPVEFTLILNPE</sequence>
<evidence type="ECO:0000313" key="3">
    <source>
        <dbReference type="EMBL" id="MFK4751209.1"/>
    </source>
</evidence>
<accession>A0ABW8NE43</accession>
<dbReference type="PANTHER" id="PTHR34406">
    <property type="entry name" value="PROTEIN YCEI"/>
    <property type="match status" value="1"/>
</dbReference>
<dbReference type="Proteomes" id="UP001620597">
    <property type="component" value="Unassembled WGS sequence"/>
</dbReference>
<dbReference type="PROSITE" id="PS51257">
    <property type="entry name" value="PROKAR_LIPOPROTEIN"/>
    <property type="match status" value="1"/>
</dbReference>
<dbReference type="EMBL" id="JBBKTX010000002">
    <property type="protein sequence ID" value="MFK4751209.1"/>
    <property type="molecule type" value="Genomic_DNA"/>
</dbReference>
<gene>
    <name evidence="3" type="ORF">WG929_02200</name>
</gene>
<comment type="caution">
    <text evidence="3">The sequence shown here is derived from an EMBL/GenBank/DDBJ whole genome shotgun (WGS) entry which is preliminary data.</text>
</comment>
<dbReference type="RefSeq" id="WP_416204712.1">
    <property type="nucleotide sequence ID" value="NZ_JBBKTX010000002.1"/>
</dbReference>
<dbReference type="PANTHER" id="PTHR34406:SF1">
    <property type="entry name" value="PROTEIN YCEI"/>
    <property type="match status" value="1"/>
</dbReference>
<proteinExistence type="predicted"/>
<dbReference type="PIRSF" id="PIRSF029811">
    <property type="entry name" value="UCP029811"/>
    <property type="match status" value="1"/>
</dbReference>
<dbReference type="InterPro" id="IPR036761">
    <property type="entry name" value="TTHA0802/YceI-like_sf"/>
</dbReference>
<organism evidence="3 4">
    <name type="scientific">Oceanobacter antarcticus</name>
    <dbReference type="NCBI Taxonomy" id="3133425"/>
    <lineage>
        <taxon>Bacteria</taxon>
        <taxon>Pseudomonadati</taxon>
        <taxon>Pseudomonadota</taxon>
        <taxon>Gammaproteobacteria</taxon>
        <taxon>Oceanospirillales</taxon>
        <taxon>Oceanospirillaceae</taxon>
        <taxon>Oceanobacter</taxon>
    </lineage>
</organism>